<dbReference type="AlphaFoldDB" id="A0A015IT49"/>
<dbReference type="OrthoDB" id="2321712at2759"/>
<evidence type="ECO:0008006" key="5">
    <source>
        <dbReference type="Google" id="ProtNLM"/>
    </source>
</evidence>
<proteinExistence type="predicted"/>
<feature type="domain" description="MACPF" evidence="1">
    <location>
        <begin position="189"/>
        <end position="322"/>
    </location>
</feature>
<evidence type="ECO:0000259" key="2">
    <source>
        <dbReference type="Pfam" id="PF24209"/>
    </source>
</evidence>
<keyword evidence="4" id="KW-1185">Reference proteome</keyword>
<organism evidence="3 4">
    <name type="scientific">Rhizophagus irregularis (strain DAOM 197198w)</name>
    <name type="common">Glomus intraradices</name>
    <dbReference type="NCBI Taxonomy" id="1432141"/>
    <lineage>
        <taxon>Eukaryota</taxon>
        <taxon>Fungi</taxon>
        <taxon>Fungi incertae sedis</taxon>
        <taxon>Mucoromycota</taxon>
        <taxon>Glomeromycotina</taxon>
        <taxon>Glomeromycetes</taxon>
        <taxon>Glomerales</taxon>
        <taxon>Glomeraceae</taxon>
        <taxon>Rhizophagus</taxon>
    </lineage>
</organism>
<gene>
    <name evidence="3" type="ORF">RirG_180160</name>
</gene>
<dbReference type="Pfam" id="PF24209">
    <property type="entry name" value="DUF7431"/>
    <property type="match status" value="1"/>
</dbReference>
<dbReference type="EMBL" id="JEMT01025934">
    <property type="protein sequence ID" value="EXX60407.1"/>
    <property type="molecule type" value="Genomic_DNA"/>
</dbReference>
<comment type="caution">
    <text evidence="3">The sequence shown here is derived from an EMBL/GenBank/DDBJ whole genome shotgun (WGS) entry which is preliminary data.</text>
</comment>
<protein>
    <recommendedName>
        <fullName evidence="5">MACPF domain-containing protein</fullName>
    </recommendedName>
</protein>
<evidence type="ECO:0000313" key="4">
    <source>
        <dbReference type="Proteomes" id="UP000022910"/>
    </source>
</evidence>
<evidence type="ECO:0000313" key="3">
    <source>
        <dbReference type="EMBL" id="EXX60407.1"/>
    </source>
</evidence>
<dbReference type="Pfam" id="PF01823">
    <property type="entry name" value="MACPF"/>
    <property type="match status" value="1"/>
</dbReference>
<name>A0A015IT49_RHIIW</name>
<reference evidence="3 4" key="1">
    <citation type="submission" date="2014-02" db="EMBL/GenBank/DDBJ databases">
        <title>Single nucleus genome sequencing reveals high similarity among nuclei of an endomycorrhizal fungus.</title>
        <authorList>
            <person name="Lin K."/>
            <person name="Geurts R."/>
            <person name="Zhang Z."/>
            <person name="Limpens E."/>
            <person name="Saunders D.G."/>
            <person name="Mu D."/>
            <person name="Pang E."/>
            <person name="Cao H."/>
            <person name="Cha H."/>
            <person name="Lin T."/>
            <person name="Zhou Q."/>
            <person name="Shang Y."/>
            <person name="Li Y."/>
            <person name="Ivanov S."/>
            <person name="Sharma T."/>
            <person name="Velzen R.V."/>
            <person name="Ruijter N.D."/>
            <person name="Aanen D.K."/>
            <person name="Win J."/>
            <person name="Kamoun S."/>
            <person name="Bisseling T."/>
            <person name="Huang S."/>
        </authorList>
    </citation>
    <scope>NUCLEOTIDE SEQUENCE [LARGE SCALE GENOMIC DNA]</scope>
    <source>
        <strain evidence="4">DAOM197198w</strain>
    </source>
</reference>
<accession>A0A015IT49</accession>
<sequence length="656" mass="76400">MSSKKKVFIQIIGEQLIVKKLNLEDSLSDIRNNINVIDNTLLFLEKKNDTFARIENENENEFFLKDIITVDNDQRILFLLKKPCWNAFNDNCKLDYGCTMSFDGIKKANKRAFIMKDCELTEINAEGYKKDFLEFESKEDWMKKTNLFFSSDLNVQNFVELGLSIEDTHKEKLNDEIKSSYKYTELGKMALKFSKYLTPTEEFIKAVRNVNTDDPEEYRKITEEYGHFIPSEIILGGRVYFKNIKMFSESSVDESKKYSASASGGLSKLKIGYEFNNSEGKSKFHASNHTRILGGKHPDGENFDEKAWIESLIDHQNWDCIEFKNPINIFLLLPDDLRKKSFETIGKKILYTCIKDCVYYLNKPGRYRNFELKLPQNVLEVILNKESGCDIFAAVVDTENSKNVFFSYYVLKPKVTEEDKPVKPRIIIHGVQKKYQPRKFKLKIKIMVVGIDLDLNFILPNIIKVEVIENSFNSKDNCDFYSMKLTPKCDLISENIPFFGIPILNDLNSNNSLVIGHKFCKAQADNELEIHTFSYCLKENRYVNLPEFTFHTLLILNNPTPGDYELLPFKFSRMKKKPFIDLQSQSSSLNPRYVSLYLSSNVNNNYKPFFLNQKIKQIKIKYVDCNCDEDCSFCKNKTQQRLSKNENNVECIVYNC</sequence>
<dbReference type="STRING" id="1432141.A0A015IT49"/>
<dbReference type="InterPro" id="IPR020864">
    <property type="entry name" value="MACPF"/>
</dbReference>
<evidence type="ECO:0000259" key="1">
    <source>
        <dbReference type="Pfam" id="PF01823"/>
    </source>
</evidence>
<feature type="domain" description="DUF7431" evidence="2">
    <location>
        <begin position="349"/>
        <end position="631"/>
    </location>
</feature>
<dbReference type="HOGENOM" id="CLU_028291_2_0_1"/>
<dbReference type="Proteomes" id="UP000022910">
    <property type="component" value="Unassembled WGS sequence"/>
</dbReference>
<dbReference type="InterPro" id="IPR055854">
    <property type="entry name" value="DUF7431"/>
</dbReference>